<dbReference type="Pfam" id="PF13302">
    <property type="entry name" value="Acetyltransf_3"/>
    <property type="match status" value="1"/>
</dbReference>
<organism evidence="2 3">
    <name type="scientific">Croceitalea rosinachiae</name>
    <dbReference type="NCBI Taxonomy" id="3075596"/>
    <lineage>
        <taxon>Bacteria</taxon>
        <taxon>Pseudomonadati</taxon>
        <taxon>Bacteroidota</taxon>
        <taxon>Flavobacteriia</taxon>
        <taxon>Flavobacteriales</taxon>
        <taxon>Flavobacteriaceae</taxon>
        <taxon>Croceitalea</taxon>
    </lineage>
</organism>
<dbReference type="InterPro" id="IPR000182">
    <property type="entry name" value="GNAT_dom"/>
</dbReference>
<dbReference type="Proteomes" id="UP001255246">
    <property type="component" value="Unassembled WGS sequence"/>
</dbReference>
<gene>
    <name evidence="2" type="ORF">RM706_09415</name>
</gene>
<proteinExistence type="predicted"/>
<comment type="caution">
    <text evidence="2">The sequence shown here is derived from an EMBL/GenBank/DDBJ whole genome shotgun (WGS) entry which is preliminary data.</text>
</comment>
<name>A0ABU3ABG0_9FLAO</name>
<dbReference type="Gene3D" id="3.40.630.30">
    <property type="match status" value="1"/>
</dbReference>
<dbReference type="SUPFAM" id="SSF55729">
    <property type="entry name" value="Acyl-CoA N-acyltransferases (Nat)"/>
    <property type="match status" value="1"/>
</dbReference>
<accession>A0ABU3ABG0</accession>
<dbReference type="EMBL" id="JAVRHR010000002">
    <property type="protein sequence ID" value="MDT0607248.1"/>
    <property type="molecule type" value="Genomic_DNA"/>
</dbReference>
<dbReference type="RefSeq" id="WP_311350807.1">
    <property type="nucleotide sequence ID" value="NZ_JAVRHR010000002.1"/>
</dbReference>
<dbReference type="PROSITE" id="PS51186">
    <property type="entry name" value="GNAT"/>
    <property type="match status" value="1"/>
</dbReference>
<protein>
    <submittedName>
        <fullName evidence="2">GNAT family N-acetyltransferase</fullName>
    </submittedName>
</protein>
<evidence type="ECO:0000313" key="2">
    <source>
        <dbReference type="EMBL" id="MDT0607248.1"/>
    </source>
</evidence>
<dbReference type="InterPro" id="IPR016181">
    <property type="entry name" value="Acyl_CoA_acyltransferase"/>
</dbReference>
<evidence type="ECO:0000259" key="1">
    <source>
        <dbReference type="PROSITE" id="PS51186"/>
    </source>
</evidence>
<feature type="domain" description="N-acetyltransferase" evidence="1">
    <location>
        <begin position="9"/>
        <end position="174"/>
    </location>
</feature>
<evidence type="ECO:0000313" key="3">
    <source>
        <dbReference type="Proteomes" id="UP001255246"/>
    </source>
</evidence>
<dbReference type="PANTHER" id="PTHR43415:SF3">
    <property type="entry name" value="GNAT-FAMILY ACETYLTRANSFERASE"/>
    <property type="match status" value="1"/>
</dbReference>
<reference evidence="2 3" key="1">
    <citation type="submission" date="2023-09" db="EMBL/GenBank/DDBJ databases">
        <authorList>
            <person name="Rey-Velasco X."/>
        </authorList>
    </citation>
    <scope>NUCLEOTIDE SEQUENCE [LARGE SCALE GENOMIC DNA]</scope>
    <source>
        <strain evidence="2 3">F388</strain>
    </source>
</reference>
<sequence length="174" mass="19998">MLKLDGKHSYLRALEPSDLDFLYQLENNTDNWELSGTQTPYSKAVLKFYLENSHRDIYEVKQLRLCICNKSHVQIGLIDLFDFDPKNKRAGLGIIINNEKDRNVGFGTEAIAICCDYAFSTLGLHQIYANILEDNGHSTKVFEKLGFLKVGVKKDWILTGSQFKNEVLYQKFKP</sequence>
<keyword evidence="3" id="KW-1185">Reference proteome</keyword>
<dbReference type="PANTHER" id="PTHR43415">
    <property type="entry name" value="SPERMIDINE N(1)-ACETYLTRANSFERASE"/>
    <property type="match status" value="1"/>
</dbReference>